<evidence type="ECO:0000256" key="9">
    <source>
        <dbReference type="ARBA" id="ARBA00023014"/>
    </source>
</evidence>
<dbReference type="GO" id="GO:0031071">
    <property type="term" value="F:cysteine desulfurase activity"/>
    <property type="evidence" value="ECO:0007669"/>
    <property type="project" value="UniProtKB-EC"/>
</dbReference>
<dbReference type="eggNOG" id="COG1104">
    <property type="taxonomic scope" value="Bacteria"/>
</dbReference>
<evidence type="ECO:0000313" key="14">
    <source>
        <dbReference type="Proteomes" id="UP000010475"/>
    </source>
</evidence>
<dbReference type="GO" id="GO:0046872">
    <property type="term" value="F:metal ion binding"/>
    <property type="evidence" value="ECO:0007669"/>
    <property type="project" value="UniProtKB-KW"/>
</dbReference>
<dbReference type="PATRIC" id="fig|56107.3.peg.3150"/>
<evidence type="ECO:0000256" key="6">
    <source>
        <dbReference type="ARBA" id="ARBA00022723"/>
    </source>
</evidence>
<dbReference type="InterPro" id="IPR016454">
    <property type="entry name" value="Cysteine_dSase"/>
</dbReference>
<keyword evidence="4" id="KW-0808">Transferase</keyword>
<evidence type="ECO:0000256" key="8">
    <source>
        <dbReference type="ARBA" id="ARBA00023004"/>
    </source>
</evidence>
<dbReference type="InterPro" id="IPR015422">
    <property type="entry name" value="PyrdxlP-dep_Trfase_small"/>
</dbReference>
<dbReference type="PROSITE" id="PS00595">
    <property type="entry name" value="AA_TRANSFER_CLASS_5"/>
    <property type="match status" value="1"/>
</dbReference>
<dbReference type="HOGENOM" id="CLU_003433_0_2_3"/>
<dbReference type="PANTHER" id="PTHR11601:SF34">
    <property type="entry name" value="CYSTEINE DESULFURASE"/>
    <property type="match status" value="1"/>
</dbReference>
<keyword evidence="8" id="KW-0408">Iron</keyword>
<keyword evidence="7" id="KW-0663">Pyridoxal phosphate</keyword>
<dbReference type="EMBL" id="CP003642">
    <property type="protein sequence ID" value="AFZ25041.1"/>
    <property type="molecule type" value="Genomic_DNA"/>
</dbReference>
<dbReference type="InterPro" id="IPR015424">
    <property type="entry name" value="PyrdxlP-dep_Trfase"/>
</dbReference>
<dbReference type="Pfam" id="PF00266">
    <property type="entry name" value="Aminotran_5"/>
    <property type="match status" value="1"/>
</dbReference>
<dbReference type="InterPro" id="IPR015421">
    <property type="entry name" value="PyrdxlP-dep_Trfase_major"/>
</dbReference>
<dbReference type="SUPFAM" id="SSF53383">
    <property type="entry name" value="PLP-dependent transferases"/>
    <property type="match status" value="1"/>
</dbReference>
<dbReference type="AlphaFoldDB" id="K9WZ12"/>
<dbReference type="Gene3D" id="3.90.1150.10">
    <property type="entry name" value="Aspartate Aminotransferase, domain 1"/>
    <property type="match status" value="1"/>
</dbReference>
<proteinExistence type="inferred from homology"/>
<sequence length="394" mass="42497">MSTRPIYLDCHATTPVDERVLAAMIPFFTENFGNPASINHVYGWEAEAAVKQTREILAAAINATPEEIVFTSGATEANNLAIKGVAEAYFSKGQHIITVATEHSAVLDPCKYLKTLGFEITILPVQKDGLIDLTELEKALRPETILVSVMAANNEIGVVQPLEKIGEICRDRQILFHTDAAQAIGKIPLDVQGMKIDLMSLTAHKIYGPKGIGALYVRRRNPRVQLAPQLHGGGHERGMRSGTLYTPQIVGFGKAVEIALAEQVAETQRLTELRQRLWLQLSSLGGIHLNGDSTQRLAGNLNISVEGVDGAALSLGLQPVMAVSSGSACTSANTAPSHVLTALGHPEQLAYASIRFGIGRFNTVEEIDKVAEQVISTIQSLRNSSVVRQDLGRV</sequence>
<dbReference type="GO" id="GO:0051537">
    <property type="term" value="F:2 iron, 2 sulfur cluster binding"/>
    <property type="evidence" value="ECO:0007669"/>
    <property type="project" value="UniProtKB-KW"/>
</dbReference>
<evidence type="ECO:0000256" key="4">
    <source>
        <dbReference type="ARBA" id="ARBA00022679"/>
    </source>
</evidence>
<accession>K9WZ12</accession>
<dbReference type="InterPro" id="IPR020578">
    <property type="entry name" value="Aminotrans_V_PyrdxlP_BS"/>
</dbReference>
<dbReference type="EC" id="2.8.1.7" evidence="3"/>
<keyword evidence="14" id="KW-1185">Reference proteome</keyword>
<evidence type="ECO:0000256" key="10">
    <source>
        <dbReference type="ARBA" id="ARBA00050776"/>
    </source>
</evidence>
<dbReference type="Proteomes" id="UP000010475">
    <property type="component" value="Chromosome"/>
</dbReference>
<protein>
    <recommendedName>
        <fullName evidence="3">cysteine desulfurase</fullName>
        <ecNumber evidence="3">2.8.1.7</ecNumber>
    </recommendedName>
</protein>
<comment type="catalytic activity">
    <reaction evidence="10">
        <text>(sulfur carrier)-H + L-cysteine = (sulfur carrier)-SH + L-alanine</text>
        <dbReference type="Rhea" id="RHEA:43892"/>
        <dbReference type="Rhea" id="RHEA-COMP:14737"/>
        <dbReference type="Rhea" id="RHEA-COMP:14739"/>
        <dbReference type="ChEBI" id="CHEBI:29917"/>
        <dbReference type="ChEBI" id="CHEBI:35235"/>
        <dbReference type="ChEBI" id="CHEBI:57972"/>
        <dbReference type="ChEBI" id="CHEBI:64428"/>
        <dbReference type="EC" id="2.8.1.7"/>
    </reaction>
</comment>
<evidence type="ECO:0000256" key="11">
    <source>
        <dbReference type="RuleBase" id="RU004504"/>
    </source>
</evidence>
<reference evidence="13 14" key="1">
    <citation type="submission" date="2012-06" db="EMBL/GenBank/DDBJ databases">
        <title>Finished chromosome of genome of Cylindrospermum stagnale PCC 7417.</title>
        <authorList>
            <consortium name="US DOE Joint Genome Institute"/>
            <person name="Gugger M."/>
            <person name="Coursin T."/>
            <person name="Rippka R."/>
            <person name="Tandeau De Marsac N."/>
            <person name="Huntemann M."/>
            <person name="Wei C.-L."/>
            <person name="Han J."/>
            <person name="Detter J.C."/>
            <person name="Han C."/>
            <person name="Tapia R."/>
            <person name="Chen A."/>
            <person name="Kyrpides N."/>
            <person name="Mavromatis K."/>
            <person name="Markowitz V."/>
            <person name="Szeto E."/>
            <person name="Ivanova N."/>
            <person name="Pagani I."/>
            <person name="Pati A."/>
            <person name="Goodwin L."/>
            <person name="Nordberg H.P."/>
            <person name="Cantor M.N."/>
            <person name="Hua S.X."/>
            <person name="Woyke T."/>
            <person name="Kerfeld C.A."/>
        </authorList>
    </citation>
    <scope>NUCLEOTIDE SEQUENCE [LARGE SCALE GENOMIC DNA]</scope>
    <source>
        <strain evidence="13 14">PCC 7417</strain>
    </source>
</reference>
<gene>
    <name evidence="13" type="ORF">Cylst_2848</name>
</gene>
<name>K9WZ12_9NOST</name>
<evidence type="ECO:0000313" key="13">
    <source>
        <dbReference type="EMBL" id="AFZ25041.1"/>
    </source>
</evidence>
<dbReference type="PANTHER" id="PTHR11601">
    <property type="entry name" value="CYSTEINE DESULFURYLASE FAMILY MEMBER"/>
    <property type="match status" value="1"/>
</dbReference>
<dbReference type="KEGG" id="csg:Cylst_2848"/>
<dbReference type="PIRSF" id="PIRSF005572">
    <property type="entry name" value="NifS"/>
    <property type="match status" value="1"/>
</dbReference>
<evidence type="ECO:0000256" key="3">
    <source>
        <dbReference type="ARBA" id="ARBA00012239"/>
    </source>
</evidence>
<comment type="similarity">
    <text evidence="2">Belongs to the class-V pyridoxal-phosphate-dependent aminotransferase family. NifS/IscS subfamily.</text>
</comment>
<dbReference type="FunFam" id="3.40.640.10:FF:000003">
    <property type="entry name" value="Cysteine desulfurase IscS"/>
    <property type="match status" value="1"/>
</dbReference>
<dbReference type="STRING" id="56107.Cylst_2848"/>
<keyword evidence="6" id="KW-0479">Metal-binding</keyword>
<keyword evidence="5" id="KW-0001">2Fe-2S</keyword>
<organism evidence="13 14">
    <name type="scientific">Cylindrospermum stagnale PCC 7417</name>
    <dbReference type="NCBI Taxonomy" id="56107"/>
    <lineage>
        <taxon>Bacteria</taxon>
        <taxon>Bacillati</taxon>
        <taxon>Cyanobacteriota</taxon>
        <taxon>Cyanophyceae</taxon>
        <taxon>Nostocales</taxon>
        <taxon>Nostocaceae</taxon>
        <taxon>Cylindrospermum</taxon>
    </lineage>
</organism>
<evidence type="ECO:0000256" key="5">
    <source>
        <dbReference type="ARBA" id="ARBA00022714"/>
    </source>
</evidence>
<dbReference type="NCBIfam" id="NF010611">
    <property type="entry name" value="PRK14012.1"/>
    <property type="match status" value="1"/>
</dbReference>
<keyword evidence="9" id="KW-0411">Iron-sulfur</keyword>
<dbReference type="OrthoDB" id="9808002at2"/>
<evidence type="ECO:0000256" key="1">
    <source>
        <dbReference type="ARBA" id="ARBA00001933"/>
    </source>
</evidence>
<evidence type="ECO:0000256" key="7">
    <source>
        <dbReference type="ARBA" id="ARBA00022898"/>
    </source>
</evidence>
<evidence type="ECO:0000259" key="12">
    <source>
        <dbReference type="Pfam" id="PF00266"/>
    </source>
</evidence>
<comment type="cofactor">
    <cofactor evidence="1 11">
        <name>pyridoxal 5'-phosphate</name>
        <dbReference type="ChEBI" id="CHEBI:597326"/>
    </cofactor>
</comment>
<dbReference type="Gene3D" id="3.40.640.10">
    <property type="entry name" value="Type I PLP-dependent aspartate aminotransferase-like (Major domain)"/>
    <property type="match status" value="1"/>
</dbReference>
<dbReference type="InterPro" id="IPR000192">
    <property type="entry name" value="Aminotrans_V_dom"/>
</dbReference>
<feature type="domain" description="Aminotransferase class V" evidence="12">
    <location>
        <begin position="6"/>
        <end position="370"/>
    </location>
</feature>
<evidence type="ECO:0000256" key="2">
    <source>
        <dbReference type="ARBA" id="ARBA00006490"/>
    </source>
</evidence>
<dbReference type="RefSeq" id="WP_015208294.1">
    <property type="nucleotide sequence ID" value="NC_019757.1"/>
</dbReference>